<organism evidence="2">
    <name type="scientific">viral metagenome</name>
    <dbReference type="NCBI Taxonomy" id="1070528"/>
    <lineage>
        <taxon>unclassified sequences</taxon>
        <taxon>metagenomes</taxon>
        <taxon>organismal metagenomes</taxon>
    </lineage>
</organism>
<reference evidence="2" key="1">
    <citation type="submission" date="2020-03" db="EMBL/GenBank/DDBJ databases">
        <title>The deep terrestrial virosphere.</title>
        <authorList>
            <person name="Holmfeldt K."/>
            <person name="Nilsson E."/>
            <person name="Simone D."/>
            <person name="Lopez-Fernandez M."/>
            <person name="Wu X."/>
            <person name="de Brujin I."/>
            <person name="Lundin D."/>
            <person name="Andersson A."/>
            <person name="Bertilsson S."/>
            <person name="Dopson M."/>
        </authorList>
    </citation>
    <scope>NUCLEOTIDE SEQUENCE</scope>
    <source>
        <strain evidence="2">TM448A03236</strain>
        <strain evidence="3">TM448B02175</strain>
    </source>
</reference>
<dbReference type="AlphaFoldDB" id="A0A6H2A0D2"/>
<sequence>MNFAEYQQKARKFAQYKDEIYPFLGLTEETGEFLGVIAKLKRGDDLVARYGSKEAAREAALKEAGDILWQLSQCLEELEMSLQDAAELNLKKLEDRLQRGVIKGQGDNR</sequence>
<evidence type="ECO:0000313" key="3">
    <source>
        <dbReference type="EMBL" id="QJI00936.1"/>
    </source>
</evidence>
<protein>
    <submittedName>
        <fullName evidence="2">Putative nucleotide pyrophosphohydrolase domain-containing protein</fullName>
    </submittedName>
</protein>
<feature type="domain" description="NTP pyrophosphohydrolase MazG-like" evidence="1">
    <location>
        <begin position="25"/>
        <end position="96"/>
    </location>
</feature>
<gene>
    <name evidence="2" type="ORF">TM448A03236_0009</name>
    <name evidence="3" type="ORF">TM448B02175_0011</name>
</gene>
<dbReference type="SUPFAM" id="SSF101386">
    <property type="entry name" value="all-alpha NTP pyrophosphatases"/>
    <property type="match status" value="1"/>
</dbReference>
<accession>A0A6H2A0D2</accession>
<name>A0A6H2A0D2_9ZZZZ</name>
<dbReference type="InterPro" id="IPR004518">
    <property type="entry name" value="MazG-like_dom"/>
</dbReference>
<dbReference type="GO" id="GO:0016787">
    <property type="term" value="F:hydrolase activity"/>
    <property type="evidence" value="ECO:0007669"/>
    <property type="project" value="UniProtKB-KW"/>
</dbReference>
<dbReference type="InterPro" id="IPR011379">
    <property type="entry name" value="MazG-related_GP37"/>
</dbReference>
<keyword evidence="2" id="KW-0378">Hydrolase</keyword>
<dbReference type="Gene3D" id="1.10.287.1080">
    <property type="entry name" value="MazG-like"/>
    <property type="match status" value="1"/>
</dbReference>
<dbReference type="Pfam" id="PF03819">
    <property type="entry name" value="MazG"/>
    <property type="match status" value="1"/>
</dbReference>
<evidence type="ECO:0000259" key="1">
    <source>
        <dbReference type="Pfam" id="PF03819"/>
    </source>
</evidence>
<dbReference type="PIRSF" id="PIRSF006639">
    <property type="entry name" value="UCP006639_pph"/>
    <property type="match status" value="1"/>
</dbReference>
<dbReference type="EMBL" id="MT144886">
    <property type="protein sequence ID" value="QJI00936.1"/>
    <property type="molecule type" value="Genomic_DNA"/>
</dbReference>
<dbReference type="EMBL" id="MT144394">
    <property type="protein sequence ID" value="QJA53111.1"/>
    <property type="molecule type" value="Genomic_DNA"/>
</dbReference>
<evidence type="ECO:0000313" key="2">
    <source>
        <dbReference type="EMBL" id="QJA53111.1"/>
    </source>
</evidence>
<proteinExistence type="predicted"/>